<dbReference type="Pfam" id="PF05577">
    <property type="entry name" value="Peptidase_S28"/>
    <property type="match status" value="1"/>
</dbReference>
<proteinExistence type="inferred from homology"/>
<dbReference type="PANTHER" id="PTHR11010:SF38">
    <property type="entry name" value="LYSOSOMAL PRO-X CARBOXYPEPTIDASE"/>
    <property type="match status" value="1"/>
</dbReference>
<keyword evidence="4" id="KW-0378">Hydrolase</keyword>
<evidence type="ECO:0000256" key="5">
    <source>
        <dbReference type="ARBA" id="ARBA00023180"/>
    </source>
</evidence>
<keyword evidence="2" id="KW-0645">Protease</keyword>
<reference evidence="7" key="1">
    <citation type="submission" date="2022-11" db="UniProtKB">
        <authorList>
            <consortium name="WormBaseParasite"/>
        </authorList>
    </citation>
    <scope>IDENTIFICATION</scope>
</reference>
<evidence type="ECO:0000256" key="4">
    <source>
        <dbReference type="ARBA" id="ARBA00022801"/>
    </source>
</evidence>
<dbReference type="WBParaSite" id="PSU_v2.g4612.t1">
    <property type="protein sequence ID" value="PSU_v2.g4612.t1"/>
    <property type="gene ID" value="PSU_v2.g4612"/>
</dbReference>
<evidence type="ECO:0000256" key="2">
    <source>
        <dbReference type="ARBA" id="ARBA00022670"/>
    </source>
</evidence>
<dbReference type="GO" id="GO:0070008">
    <property type="term" value="F:serine-type exopeptidase activity"/>
    <property type="evidence" value="ECO:0007669"/>
    <property type="project" value="InterPro"/>
</dbReference>
<sequence length="113" mass="13010">MPIDHFSFTDARRFKLRYLINLNSYKPGGPIFFYTGNEGSIEGFAENTGFMWDIAPQFNAAIIFAEHRFYGKTQPFGNNSYKEVKNLGYLSSEQALADFCSIYDTFMQILPTF</sequence>
<accession>A0A914YY98</accession>
<dbReference type="Proteomes" id="UP000887577">
    <property type="component" value="Unplaced"/>
</dbReference>
<organism evidence="6 7">
    <name type="scientific">Panagrolaimus superbus</name>
    <dbReference type="NCBI Taxonomy" id="310955"/>
    <lineage>
        <taxon>Eukaryota</taxon>
        <taxon>Metazoa</taxon>
        <taxon>Ecdysozoa</taxon>
        <taxon>Nematoda</taxon>
        <taxon>Chromadorea</taxon>
        <taxon>Rhabditida</taxon>
        <taxon>Tylenchina</taxon>
        <taxon>Panagrolaimomorpha</taxon>
        <taxon>Panagrolaimoidea</taxon>
        <taxon>Panagrolaimidae</taxon>
        <taxon>Panagrolaimus</taxon>
    </lineage>
</organism>
<dbReference type="PANTHER" id="PTHR11010">
    <property type="entry name" value="PROTEASE S28 PRO-X CARBOXYPEPTIDASE-RELATED"/>
    <property type="match status" value="1"/>
</dbReference>
<evidence type="ECO:0000256" key="3">
    <source>
        <dbReference type="ARBA" id="ARBA00022729"/>
    </source>
</evidence>
<dbReference type="InterPro" id="IPR008758">
    <property type="entry name" value="Peptidase_S28"/>
</dbReference>
<evidence type="ECO:0000313" key="7">
    <source>
        <dbReference type="WBParaSite" id="PSU_v2.g4612.t1"/>
    </source>
</evidence>
<dbReference type="AlphaFoldDB" id="A0A914YY98"/>
<dbReference type="InterPro" id="IPR029058">
    <property type="entry name" value="AB_hydrolase_fold"/>
</dbReference>
<keyword evidence="6" id="KW-1185">Reference proteome</keyword>
<name>A0A914YY98_9BILA</name>
<dbReference type="Gene3D" id="3.40.50.1820">
    <property type="entry name" value="alpha/beta hydrolase"/>
    <property type="match status" value="1"/>
</dbReference>
<comment type="similarity">
    <text evidence="1">Belongs to the peptidase S28 family.</text>
</comment>
<dbReference type="GO" id="GO:0008239">
    <property type="term" value="F:dipeptidyl-peptidase activity"/>
    <property type="evidence" value="ECO:0007669"/>
    <property type="project" value="TreeGrafter"/>
</dbReference>
<keyword evidence="5" id="KW-0325">Glycoprotein</keyword>
<evidence type="ECO:0000313" key="6">
    <source>
        <dbReference type="Proteomes" id="UP000887577"/>
    </source>
</evidence>
<evidence type="ECO:0000256" key="1">
    <source>
        <dbReference type="ARBA" id="ARBA00011079"/>
    </source>
</evidence>
<keyword evidence="3" id="KW-0732">Signal</keyword>
<protein>
    <submittedName>
        <fullName evidence="7">Serine carboxypeptidase</fullName>
    </submittedName>
</protein>
<dbReference type="SUPFAM" id="SSF53474">
    <property type="entry name" value="alpha/beta-Hydrolases"/>
    <property type="match status" value="1"/>
</dbReference>
<dbReference type="GO" id="GO:0006508">
    <property type="term" value="P:proteolysis"/>
    <property type="evidence" value="ECO:0007669"/>
    <property type="project" value="UniProtKB-KW"/>
</dbReference>